<dbReference type="AlphaFoldDB" id="A0A2W5AIB8"/>
<accession>A0A2W5AIB8</accession>
<dbReference type="EMBL" id="QFNN01000002">
    <property type="protein sequence ID" value="PZO92039.1"/>
    <property type="molecule type" value="Genomic_DNA"/>
</dbReference>
<protein>
    <submittedName>
        <fullName evidence="1">Uncharacterized protein</fullName>
    </submittedName>
</protein>
<evidence type="ECO:0000313" key="1">
    <source>
        <dbReference type="EMBL" id="PZO92039.1"/>
    </source>
</evidence>
<reference evidence="1 2" key="1">
    <citation type="submission" date="2017-08" db="EMBL/GenBank/DDBJ databases">
        <title>Infants hospitalized years apart are colonized by the same room-sourced microbial strains.</title>
        <authorList>
            <person name="Brooks B."/>
            <person name="Olm M.R."/>
            <person name="Firek B.A."/>
            <person name="Baker R."/>
            <person name="Thomas B.C."/>
            <person name="Morowitz M.J."/>
            <person name="Banfield J.F."/>
        </authorList>
    </citation>
    <scope>NUCLEOTIDE SEQUENCE [LARGE SCALE GENOMIC DNA]</scope>
    <source>
        <strain evidence="1">S2_018_000_R2_101</strain>
    </source>
</reference>
<evidence type="ECO:0000313" key="2">
    <source>
        <dbReference type="Proteomes" id="UP000249066"/>
    </source>
</evidence>
<dbReference type="Proteomes" id="UP000249066">
    <property type="component" value="Unassembled WGS sequence"/>
</dbReference>
<comment type="caution">
    <text evidence="1">The sequence shown here is derived from an EMBL/GenBank/DDBJ whole genome shotgun (WGS) entry which is preliminary data.</text>
</comment>
<proteinExistence type="predicted"/>
<gene>
    <name evidence="1" type="ORF">DI623_00885</name>
</gene>
<organism evidence="1 2">
    <name type="scientific">Sphingomonas sanxanigenens</name>
    <dbReference type="NCBI Taxonomy" id="397260"/>
    <lineage>
        <taxon>Bacteria</taxon>
        <taxon>Pseudomonadati</taxon>
        <taxon>Pseudomonadota</taxon>
        <taxon>Alphaproteobacteria</taxon>
        <taxon>Sphingomonadales</taxon>
        <taxon>Sphingomonadaceae</taxon>
        <taxon>Sphingomonas</taxon>
    </lineage>
</organism>
<sequence length="67" mass="7510">MAGAFSRFTVEPDADGYRIQIEDDEGDTTELTATAEQLELIAETINEILEDEYEAYDDDGDDEAEED</sequence>
<name>A0A2W5AIB8_9SPHN</name>